<dbReference type="KEGG" id="pfla:Pflav_016970"/>
<dbReference type="EMBL" id="AP022870">
    <property type="protein sequence ID" value="BCB75287.1"/>
    <property type="molecule type" value="Genomic_DNA"/>
</dbReference>
<reference evidence="10 11" key="1">
    <citation type="submission" date="2020-03" db="EMBL/GenBank/DDBJ databases">
        <title>Whole genome shotgun sequence of Phytohabitans flavus NBRC 107702.</title>
        <authorList>
            <person name="Komaki H."/>
            <person name="Tamura T."/>
        </authorList>
    </citation>
    <scope>NUCLEOTIDE SEQUENCE [LARGE SCALE GENOMIC DNA]</scope>
    <source>
        <strain evidence="10 11">NBRC 107702</strain>
    </source>
</reference>
<dbReference type="Pfam" id="PF00072">
    <property type="entry name" value="Response_reg"/>
    <property type="match status" value="1"/>
</dbReference>
<evidence type="ECO:0000259" key="9">
    <source>
        <dbReference type="PROSITE" id="PS51755"/>
    </source>
</evidence>
<evidence type="ECO:0000256" key="3">
    <source>
        <dbReference type="ARBA" id="ARBA00023015"/>
    </source>
</evidence>
<keyword evidence="3" id="KW-0805">Transcription regulation</keyword>
<dbReference type="Pfam" id="PF00486">
    <property type="entry name" value="Trans_reg_C"/>
    <property type="match status" value="1"/>
</dbReference>
<accession>A0A6F8XNA7</accession>
<dbReference type="PROSITE" id="PS51755">
    <property type="entry name" value="OMPR_PHOB"/>
    <property type="match status" value="1"/>
</dbReference>
<dbReference type="GO" id="GO:0006355">
    <property type="term" value="P:regulation of DNA-templated transcription"/>
    <property type="evidence" value="ECO:0007669"/>
    <property type="project" value="InterPro"/>
</dbReference>
<dbReference type="GO" id="GO:0000976">
    <property type="term" value="F:transcription cis-regulatory region binding"/>
    <property type="evidence" value="ECO:0007669"/>
    <property type="project" value="TreeGrafter"/>
</dbReference>
<evidence type="ECO:0000256" key="6">
    <source>
        <dbReference type="PROSITE-ProRule" id="PRU00169"/>
    </source>
</evidence>
<evidence type="ECO:0000313" key="10">
    <source>
        <dbReference type="EMBL" id="BCB75287.1"/>
    </source>
</evidence>
<keyword evidence="2" id="KW-0902">Two-component regulatory system</keyword>
<dbReference type="FunFam" id="3.40.50.2300:FF:000002">
    <property type="entry name" value="DNA-binding response regulator PhoP"/>
    <property type="match status" value="1"/>
</dbReference>
<dbReference type="InterPro" id="IPR011006">
    <property type="entry name" value="CheY-like_superfamily"/>
</dbReference>
<dbReference type="InterPro" id="IPR001789">
    <property type="entry name" value="Sig_transdc_resp-reg_receiver"/>
</dbReference>
<dbReference type="SUPFAM" id="SSF52172">
    <property type="entry name" value="CheY-like"/>
    <property type="match status" value="1"/>
</dbReference>
<dbReference type="AlphaFoldDB" id="A0A6F8XNA7"/>
<feature type="domain" description="Response regulatory" evidence="8">
    <location>
        <begin position="2"/>
        <end position="116"/>
    </location>
</feature>
<dbReference type="Proteomes" id="UP000502508">
    <property type="component" value="Chromosome"/>
</dbReference>
<reference evidence="10 11" key="2">
    <citation type="submission" date="2020-03" db="EMBL/GenBank/DDBJ databases">
        <authorList>
            <person name="Ichikawa N."/>
            <person name="Kimura A."/>
            <person name="Kitahashi Y."/>
            <person name="Uohara A."/>
        </authorList>
    </citation>
    <scope>NUCLEOTIDE SEQUENCE [LARGE SCALE GENOMIC DNA]</scope>
    <source>
        <strain evidence="10 11">NBRC 107702</strain>
    </source>
</reference>
<dbReference type="InterPro" id="IPR001867">
    <property type="entry name" value="OmpR/PhoB-type_DNA-bd"/>
</dbReference>
<dbReference type="InterPro" id="IPR036388">
    <property type="entry name" value="WH-like_DNA-bd_sf"/>
</dbReference>
<proteinExistence type="predicted"/>
<evidence type="ECO:0000256" key="5">
    <source>
        <dbReference type="ARBA" id="ARBA00023163"/>
    </source>
</evidence>
<evidence type="ECO:0000256" key="7">
    <source>
        <dbReference type="PROSITE-ProRule" id="PRU01091"/>
    </source>
</evidence>
<dbReference type="Gene3D" id="3.40.50.2300">
    <property type="match status" value="1"/>
</dbReference>
<organism evidence="10 11">
    <name type="scientific">Phytohabitans flavus</name>
    <dbReference type="NCBI Taxonomy" id="1076124"/>
    <lineage>
        <taxon>Bacteria</taxon>
        <taxon>Bacillati</taxon>
        <taxon>Actinomycetota</taxon>
        <taxon>Actinomycetes</taxon>
        <taxon>Micromonosporales</taxon>
        <taxon>Micromonosporaceae</taxon>
    </lineage>
</organism>
<feature type="domain" description="OmpR/PhoB-type" evidence="9">
    <location>
        <begin position="124"/>
        <end position="222"/>
    </location>
</feature>
<name>A0A6F8XNA7_9ACTN</name>
<keyword evidence="11" id="KW-1185">Reference proteome</keyword>
<dbReference type="SMART" id="SM00862">
    <property type="entry name" value="Trans_reg_C"/>
    <property type="match status" value="1"/>
</dbReference>
<evidence type="ECO:0000259" key="8">
    <source>
        <dbReference type="PROSITE" id="PS50110"/>
    </source>
</evidence>
<dbReference type="PANTHER" id="PTHR48111">
    <property type="entry name" value="REGULATOR OF RPOS"/>
    <property type="match status" value="1"/>
</dbReference>
<gene>
    <name evidence="10" type="ORF">Pflav_016970</name>
</gene>
<keyword evidence="4 7" id="KW-0238">DNA-binding</keyword>
<evidence type="ECO:0000256" key="1">
    <source>
        <dbReference type="ARBA" id="ARBA00022553"/>
    </source>
</evidence>
<feature type="modified residue" description="4-aspartylphosphate" evidence="6">
    <location>
        <position position="51"/>
    </location>
</feature>
<evidence type="ECO:0000256" key="4">
    <source>
        <dbReference type="ARBA" id="ARBA00023125"/>
    </source>
</evidence>
<dbReference type="CDD" id="cd19935">
    <property type="entry name" value="REC_OmpR_CusR-like"/>
    <property type="match status" value="1"/>
</dbReference>
<sequence length="225" mass="24974">MRVLVVEDEVSLAETVREGLVGEGFAVDVVHTGPDGLWAATEHPYDVVVLDLMLPGLSGYEVCRRLRDRKVWTPVLMLTAKDGEYDQADALDLGADDYLIKPFSFVVLVARLRALARRGAPERPAVLTAGDLVVDPARRQVTRSGRDVKVTAREFALLELLMRHRGDVVSKRSIIDNVWDMNFDGDPNIVEVYVSYLRKKIDQPFGRTAIQTVRGAGYRLAPDGG</sequence>
<feature type="DNA-binding region" description="OmpR/PhoB-type" evidence="7">
    <location>
        <begin position="124"/>
        <end position="222"/>
    </location>
</feature>
<dbReference type="PROSITE" id="PS50110">
    <property type="entry name" value="RESPONSE_REGULATORY"/>
    <property type="match status" value="1"/>
</dbReference>
<dbReference type="CDD" id="cd00383">
    <property type="entry name" value="trans_reg_C"/>
    <property type="match status" value="1"/>
</dbReference>
<keyword evidence="1 6" id="KW-0597">Phosphoprotein</keyword>
<dbReference type="FunFam" id="1.10.10.10:FF:000005">
    <property type="entry name" value="Two-component system response regulator"/>
    <property type="match status" value="1"/>
</dbReference>
<dbReference type="Gene3D" id="1.10.10.10">
    <property type="entry name" value="Winged helix-like DNA-binding domain superfamily/Winged helix DNA-binding domain"/>
    <property type="match status" value="1"/>
</dbReference>
<dbReference type="PANTHER" id="PTHR48111:SF36">
    <property type="entry name" value="TRANSCRIPTIONAL REGULATORY PROTEIN CUTR"/>
    <property type="match status" value="1"/>
</dbReference>
<dbReference type="InterPro" id="IPR039420">
    <property type="entry name" value="WalR-like"/>
</dbReference>
<evidence type="ECO:0000256" key="2">
    <source>
        <dbReference type="ARBA" id="ARBA00023012"/>
    </source>
</evidence>
<evidence type="ECO:0000313" key="11">
    <source>
        <dbReference type="Proteomes" id="UP000502508"/>
    </source>
</evidence>
<dbReference type="RefSeq" id="WP_173034991.1">
    <property type="nucleotide sequence ID" value="NZ_AP022870.1"/>
</dbReference>
<dbReference type="GO" id="GO:0032993">
    <property type="term" value="C:protein-DNA complex"/>
    <property type="evidence" value="ECO:0007669"/>
    <property type="project" value="TreeGrafter"/>
</dbReference>
<dbReference type="GO" id="GO:0005829">
    <property type="term" value="C:cytosol"/>
    <property type="evidence" value="ECO:0007669"/>
    <property type="project" value="TreeGrafter"/>
</dbReference>
<keyword evidence="5" id="KW-0804">Transcription</keyword>
<protein>
    <submittedName>
        <fullName evidence="10">DNA-binding response regulator</fullName>
    </submittedName>
</protein>
<dbReference type="GO" id="GO:0000156">
    <property type="term" value="F:phosphorelay response regulator activity"/>
    <property type="evidence" value="ECO:0007669"/>
    <property type="project" value="TreeGrafter"/>
</dbReference>
<dbReference type="SMART" id="SM00448">
    <property type="entry name" value="REC"/>
    <property type="match status" value="1"/>
</dbReference>